<dbReference type="CDD" id="cd01854">
    <property type="entry name" value="YjeQ_EngC"/>
    <property type="match status" value="1"/>
</dbReference>
<evidence type="ECO:0000313" key="13">
    <source>
        <dbReference type="EMBL" id="MDV6267808.1"/>
    </source>
</evidence>
<comment type="subcellular location">
    <subcellularLocation>
        <location evidence="10">Cytoplasm</location>
    </subcellularLocation>
</comment>
<reference evidence="13 14" key="1">
    <citation type="submission" date="2023-10" db="EMBL/GenBank/DDBJ databases">
        <title>Development of a sustainable strategy for remediation of hydrocarbon-contaminated territories based on the waste exchange concept.</title>
        <authorList>
            <person name="Krivoruchko A."/>
        </authorList>
    </citation>
    <scope>NUCLEOTIDE SEQUENCE [LARGE SCALE GENOMIC DNA]</scope>
    <source>
        <strain evidence="13 14">IEGM 1203</strain>
    </source>
</reference>
<dbReference type="Gene3D" id="3.40.50.300">
    <property type="entry name" value="P-loop containing nucleotide triphosphate hydrolases"/>
    <property type="match status" value="1"/>
</dbReference>
<evidence type="ECO:0000256" key="5">
    <source>
        <dbReference type="ARBA" id="ARBA00022741"/>
    </source>
</evidence>
<dbReference type="PROSITE" id="PS50936">
    <property type="entry name" value="ENGC_GTPASE"/>
    <property type="match status" value="1"/>
</dbReference>
<evidence type="ECO:0000256" key="8">
    <source>
        <dbReference type="ARBA" id="ARBA00022884"/>
    </source>
</evidence>
<evidence type="ECO:0000256" key="9">
    <source>
        <dbReference type="ARBA" id="ARBA00023134"/>
    </source>
</evidence>
<feature type="binding site" evidence="10">
    <location>
        <begin position="162"/>
        <end position="165"/>
    </location>
    <ligand>
        <name>GTP</name>
        <dbReference type="ChEBI" id="CHEBI:37565"/>
    </ligand>
</feature>
<dbReference type="Proteomes" id="UP001185927">
    <property type="component" value="Unassembled WGS sequence"/>
</dbReference>
<dbReference type="PROSITE" id="PS51721">
    <property type="entry name" value="G_CP"/>
    <property type="match status" value="1"/>
</dbReference>
<feature type="domain" description="EngC GTPase" evidence="11">
    <location>
        <begin position="123"/>
        <end position="272"/>
    </location>
</feature>
<dbReference type="RefSeq" id="WP_317542079.1">
    <property type="nucleotide sequence ID" value="NZ_JAWLKB010000005.1"/>
</dbReference>
<feature type="binding site" evidence="10">
    <location>
        <position position="302"/>
    </location>
    <ligand>
        <name>Zn(2+)</name>
        <dbReference type="ChEBI" id="CHEBI:29105"/>
    </ligand>
</feature>
<dbReference type="EMBL" id="JAWLKB010000005">
    <property type="protein sequence ID" value="MDV6267808.1"/>
    <property type="molecule type" value="Genomic_DNA"/>
</dbReference>
<feature type="binding site" evidence="10">
    <location>
        <position position="304"/>
    </location>
    <ligand>
        <name>Zn(2+)</name>
        <dbReference type="ChEBI" id="CHEBI:29105"/>
    </ligand>
</feature>
<evidence type="ECO:0000259" key="11">
    <source>
        <dbReference type="PROSITE" id="PS50936"/>
    </source>
</evidence>
<evidence type="ECO:0000256" key="2">
    <source>
        <dbReference type="ARBA" id="ARBA00022517"/>
    </source>
</evidence>
<keyword evidence="5 10" id="KW-0547">Nucleotide-binding</keyword>
<dbReference type="NCBIfam" id="TIGR00157">
    <property type="entry name" value="ribosome small subunit-dependent GTPase A"/>
    <property type="match status" value="1"/>
</dbReference>
<evidence type="ECO:0000256" key="1">
    <source>
        <dbReference type="ARBA" id="ARBA00022490"/>
    </source>
</evidence>
<evidence type="ECO:0000256" key="7">
    <source>
        <dbReference type="ARBA" id="ARBA00022833"/>
    </source>
</evidence>
<protein>
    <recommendedName>
        <fullName evidence="10">Small ribosomal subunit biogenesis GTPase RsgA</fullName>
        <ecNumber evidence="10">3.6.1.-</ecNumber>
    </recommendedName>
</protein>
<feature type="binding site" evidence="10">
    <location>
        <position position="297"/>
    </location>
    <ligand>
        <name>Zn(2+)</name>
        <dbReference type="ChEBI" id="CHEBI:29105"/>
    </ligand>
</feature>
<feature type="binding site" evidence="10">
    <location>
        <begin position="212"/>
        <end position="220"/>
    </location>
    <ligand>
        <name>GTP</name>
        <dbReference type="ChEBI" id="CHEBI:37565"/>
    </ligand>
</feature>
<name>A0ABU4BUA9_RHOGO</name>
<keyword evidence="1 10" id="KW-0963">Cytoplasm</keyword>
<comment type="similarity">
    <text evidence="10">Belongs to the TRAFAC class YlqF/YawG GTPase family. RsgA subfamily.</text>
</comment>
<feature type="domain" description="CP-type G" evidence="12">
    <location>
        <begin position="115"/>
        <end position="274"/>
    </location>
</feature>
<gene>
    <name evidence="10 13" type="primary">rsgA</name>
    <name evidence="13" type="ORF">R3Q16_14430</name>
</gene>
<comment type="function">
    <text evidence="10">One of several proteins that assist in the late maturation steps of the functional core of the 30S ribosomal subunit. Helps release RbfA from mature subunits. May play a role in the assembly of ribosomal proteins into the subunit. Circularly permuted GTPase that catalyzes slow GTP hydrolysis, GTPase activity is stimulated by the 30S ribosomal subunit.</text>
</comment>
<keyword evidence="8 10" id="KW-0694">RNA-binding</keyword>
<keyword evidence="4 10" id="KW-0699">rRNA-binding</keyword>
<evidence type="ECO:0000256" key="3">
    <source>
        <dbReference type="ARBA" id="ARBA00022723"/>
    </source>
</evidence>
<feature type="binding site" evidence="10">
    <location>
        <position position="310"/>
    </location>
    <ligand>
        <name>Zn(2+)</name>
        <dbReference type="ChEBI" id="CHEBI:29105"/>
    </ligand>
</feature>
<keyword evidence="14" id="KW-1185">Reference proteome</keyword>
<dbReference type="Pfam" id="PF03193">
    <property type="entry name" value="RsgA_GTPase"/>
    <property type="match status" value="1"/>
</dbReference>
<sequence length="371" mass="39074">MPENSTLLTEYGWNATLSETFDALLVNSPDTEPGRVIRVDRGQCDVAVATGTVRALSGSNSLCTGDWVAVSKVTRANTTPANTTPVNTTSETETPTVTSILPRSSSIVRSSASGKSEGQVLAANVDTVVITTASDGDVDLGRIERLLALAWESGATPVVALTKSDAAPDISAVLAEVSAIAPGATVLAVSAETSEGMDILDAVLDGTVAILGPSGAGKSTLANALLGDTAASCVLEMGRVRAGDGKGRHTTVTRELIPFSGGRTLIDTPGLRGVGMWNAGEGIDKTFPEIEELISACRFSDCAHNSEPGCAVVGALERGDIDERRLRSYRKLQRENAWNAARSDARLQAERTREIKVLSRRIKDHYRGRRQ</sequence>
<keyword evidence="6 10" id="KW-0378">Hydrolase</keyword>
<comment type="subunit">
    <text evidence="10">Monomer. Associates with 30S ribosomal subunit, binds 16S rRNA.</text>
</comment>
<evidence type="ECO:0000256" key="6">
    <source>
        <dbReference type="ARBA" id="ARBA00022801"/>
    </source>
</evidence>
<dbReference type="InterPro" id="IPR004881">
    <property type="entry name" value="Ribosome_biogen_GTPase_RsgA"/>
</dbReference>
<comment type="caution">
    <text evidence="13">The sequence shown here is derived from an EMBL/GenBank/DDBJ whole genome shotgun (WGS) entry which is preliminary data.</text>
</comment>
<dbReference type="PANTHER" id="PTHR32120">
    <property type="entry name" value="SMALL RIBOSOMAL SUBUNIT BIOGENESIS GTPASE RSGA"/>
    <property type="match status" value="1"/>
</dbReference>
<dbReference type="SUPFAM" id="SSF52540">
    <property type="entry name" value="P-loop containing nucleoside triphosphate hydrolases"/>
    <property type="match status" value="1"/>
</dbReference>
<evidence type="ECO:0000256" key="10">
    <source>
        <dbReference type="HAMAP-Rule" id="MF_01820"/>
    </source>
</evidence>
<accession>A0ABU4BUA9</accession>
<dbReference type="InterPro" id="IPR030378">
    <property type="entry name" value="G_CP_dom"/>
</dbReference>
<dbReference type="InterPro" id="IPR027417">
    <property type="entry name" value="P-loop_NTPase"/>
</dbReference>
<evidence type="ECO:0000256" key="4">
    <source>
        <dbReference type="ARBA" id="ARBA00022730"/>
    </source>
</evidence>
<dbReference type="EC" id="3.6.1.-" evidence="10"/>
<organism evidence="13 14">
    <name type="scientific">Rhodococcus globerulus</name>
    <dbReference type="NCBI Taxonomy" id="33008"/>
    <lineage>
        <taxon>Bacteria</taxon>
        <taxon>Bacillati</taxon>
        <taxon>Actinomycetota</taxon>
        <taxon>Actinomycetes</taxon>
        <taxon>Mycobacteriales</taxon>
        <taxon>Nocardiaceae</taxon>
        <taxon>Rhodococcus</taxon>
    </lineage>
</organism>
<dbReference type="InterPro" id="IPR010914">
    <property type="entry name" value="RsgA_GTPase_dom"/>
</dbReference>
<keyword evidence="3 10" id="KW-0479">Metal-binding</keyword>
<comment type="cofactor">
    <cofactor evidence="10">
        <name>Zn(2+)</name>
        <dbReference type="ChEBI" id="CHEBI:29105"/>
    </cofactor>
    <text evidence="10">Binds 1 zinc ion per subunit.</text>
</comment>
<keyword evidence="7 10" id="KW-0862">Zinc</keyword>
<proteinExistence type="inferred from homology"/>
<dbReference type="PANTHER" id="PTHR32120:SF10">
    <property type="entry name" value="SMALL RIBOSOMAL SUBUNIT BIOGENESIS GTPASE RSGA"/>
    <property type="match status" value="1"/>
</dbReference>
<evidence type="ECO:0000313" key="14">
    <source>
        <dbReference type="Proteomes" id="UP001185927"/>
    </source>
</evidence>
<keyword evidence="9 10" id="KW-0342">GTP-binding</keyword>
<evidence type="ECO:0000259" key="12">
    <source>
        <dbReference type="PROSITE" id="PS51721"/>
    </source>
</evidence>
<keyword evidence="2 10" id="KW-0690">Ribosome biogenesis</keyword>
<dbReference type="HAMAP" id="MF_01820">
    <property type="entry name" value="GTPase_RsgA"/>
    <property type="match status" value="1"/>
</dbReference>
<dbReference type="Gene3D" id="1.10.40.50">
    <property type="entry name" value="Probable gtpase engc, domain 3"/>
    <property type="match status" value="1"/>
</dbReference>